<evidence type="ECO:0000313" key="2">
    <source>
        <dbReference type="EMBL" id="KKK34094.1"/>
    </source>
</evidence>
<dbReference type="EMBL" id="LAYZ01000024">
    <property type="protein sequence ID" value="KKK34094.1"/>
    <property type="molecule type" value="Genomic_DNA"/>
</dbReference>
<comment type="caution">
    <text evidence="2">The sequence shown here is derived from an EMBL/GenBank/DDBJ whole genome shotgun (WGS) entry which is preliminary data.</text>
</comment>
<gene>
    <name evidence="2" type="ORF">WN59_10920</name>
</gene>
<dbReference type="PATRIC" id="fig|1432562.3.peg.2176"/>
<dbReference type="Proteomes" id="UP000034287">
    <property type="component" value="Unassembled WGS sequence"/>
</dbReference>
<reference evidence="2 3" key="1">
    <citation type="submission" date="2015-04" db="EMBL/GenBank/DDBJ databases">
        <title>Taxonomic description and genome sequence of Salinicoccus sediminis sp. nov., a novel hyper halotolerant bacterium isolated from marine sediment.</title>
        <authorList>
            <person name="Mathan Kumar R."/>
            <person name="Kaur G."/>
            <person name="Kumar N."/>
            <person name="Kumar A."/>
            <person name="Singh N.K."/>
            <person name="Kaur N."/>
            <person name="Mayilraj S."/>
        </authorList>
    </citation>
    <scope>NUCLEOTIDE SEQUENCE [LARGE SCALE GENOMIC DNA]</scope>
    <source>
        <strain evidence="2 3">SV-16</strain>
    </source>
</reference>
<accession>A0A0M2SHA0</accession>
<evidence type="ECO:0000313" key="3">
    <source>
        <dbReference type="Proteomes" id="UP000034287"/>
    </source>
</evidence>
<dbReference type="AlphaFoldDB" id="A0A0M2SHA0"/>
<evidence type="ECO:0000256" key="1">
    <source>
        <dbReference type="SAM" id="MobiDB-lite"/>
    </source>
</evidence>
<sequence>MGFPDTAEVTVSAKWVSRTRRKSRCPPNGFPGHGGSHGVRQMGFPDTAEVAVSARKDQAPA</sequence>
<protein>
    <submittedName>
        <fullName evidence="2">Uncharacterized protein</fullName>
    </submittedName>
</protein>
<organism evidence="2 3">
    <name type="scientific">Salinicoccus sediminis</name>
    <dbReference type="NCBI Taxonomy" id="1432562"/>
    <lineage>
        <taxon>Bacteria</taxon>
        <taxon>Bacillati</taxon>
        <taxon>Bacillota</taxon>
        <taxon>Bacilli</taxon>
        <taxon>Bacillales</taxon>
        <taxon>Staphylococcaceae</taxon>
        <taxon>Salinicoccus</taxon>
    </lineage>
</organism>
<feature type="region of interest" description="Disordered" evidence="1">
    <location>
        <begin position="1"/>
        <end position="44"/>
    </location>
</feature>
<name>A0A0M2SHA0_9STAP</name>
<keyword evidence="3" id="KW-1185">Reference proteome</keyword>
<dbReference type="STRING" id="1432562.WN59_10920"/>
<proteinExistence type="predicted"/>